<evidence type="ECO:0000313" key="2">
    <source>
        <dbReference type="Proteomes" id="UP000050640"/>
    </source>
</evidence>
<keyword evidence="2" id="KW-1185">Reference proteome</keyword>
<feature type="domain" description="Tyrosine-protein phosphatase" evidence="1">
    <location>
        <begin position="1"/>
        <end position="130"/>
    </location>
</feature>
<proteinExistence type="predicted"/>
<protein>
    <submittedName>
        <fullName evidence="3">Tyrosine-protein phosphatase domain-containing protein</fullName>
    </submittedName>
</protein>
<dbReference type="AlphaFoldDB" id="A0A0R3RTI7"/>
<dbReference type="SUPFAM" id="SSF52799">
    <property type="entry name" value="(Phosphotyrosine protein) phosphatases II"/>
    <property type="match status" value="1"/>
</dbReference>
<sequence length="130" mass="15128">LEHTTNDWLSSNHTDNRSAFTFVQHPISASSSRTLKVNAQRIIREDGRIYLACEGPNLVTVYDFWTLVWQENVKAIMSLNFPYEERLHPDGYQGNQETVQYWPIVSGKAYNFMPFKITCINSSLMVSYMR</sequence>
<dbReference type="Gene3D" id="3.90.190.10">
    <property type="entry name" value="Protein tyrosine phosphatase superfamily"/>
    <property type="match status" value="1"/>
</dbReference>
<dbReference type="GO" id="GO:0004725">
    <property type="term" value="F:protein tyrosine phosphatase activity"/>
    <property type="evidence" value="ECO:0007669"/>
    <property type="project" value="InterPro"/>
</dbReference>
<accession>A0A0R3RTI7</accession>
<reference evidence="3" key="1">
    <citation type="submission" date="2017-02" db="UniProtKB">
        <authorList>
            <consortium name="WormBaseParasite"/>
        </authorList>
    </citation>
    <scope>IDENTIFICATION</scope>
</reference>
<evidence type="ECO:0000313" key="3">
    <source>
        <dbReference type="WBParaSite" id="EEL_0000527101-mRNA-1"/>
    </source>
</evidence>
<organism evidence="2 3">
    <name type="scientific">Elaeophora elaphi</name>
    <dbReference type="NCBI Taxonomy" id="1147741"/>
    <lineage>
        <taxon>Eukaryota</taxon>
        <taxon>Metazoa</taxon>
        <taxon>Ecdysozoa</taxon>
        <taxon>Nematoda</taxon>
        <taxon>Chromadorea</taxon>
        <taxon>Rhabditida</taxon>
        <taxon>Spirurina</taxon>
        <taxon>Spiruromorpha</taxon>
        <taxon>Filarioidea</taxon>
        <taxon>Onchocercidae</taxon>
        <taxon>Elaeophora</taxon>
    </lineage>
</organism>
<evidence type="ECO:0000259" key="1">
    <source>
        <dbReference type="PROSITE" id="PS50055"/>
    </source>
</evidence>
<dbReference type="WBParaSite" id="EEL_0000527101-mRNA-1">
    <property type="protein sequence ID" value="EEL_0000527101-mRNA-1"/>
    <property type="gene ID" value="EEL_0000527101"/>
</dbReference>
<dbReference type="PROSITE" id="PS50055">
    <property type="entry name" value="TYR_PHOSPHATASE_PTP"/>
    <property type="match status" value="1"/>
</dbReference>
<dbReference type="Pfam" id="PF00102">
    <property type="entry name" value="Y_phosphatase"/>
    <property type="match status" value="1"/>
</dbReference>
<dbReference type="InterPro" id="IPR029021">
    <property type="entry name" value="Prot-tyrosine_phosphatase-like"/>
</dbReference>
<dbReference type="InterPro" id="IPR000242">
    <property type="entry name" value="PTP_cat"/>
</dbReference>
<name>A0A0R3RTI7_9BILA</name>
<dbReference type="Proteomes" id="UP000050640">
    <property type="component" value="Unplaced"/>
</dbReference>
<dbReference type="STRING" id="1147741.A0A0R3RTI7"/>